<evidence type="ECO:0000313" key="1">
    <source>
        <dbReference type="EMBL" id="KIK48698.1"/>
    </source>
</evidence>
<evidence type="ECO:0000313" key="2">
    <source>
        <dbReference type="Proteomes" id="UP000054485"/>
    </source>
</evidence>
<dbReference type="EMBL" id="KN835136">
    <property type="protein sequence ID" value="KIK48698.1"/>
    <property type="molecule type" value="Genomic_DNA"/>
</dbReference>
<protein>
    <submittedName>
        <fullName evidence="1">Uncharacterized protein</fullName>
    </submittedName>
</protein>
<dbReference type="InParanoid" id="A0A0D0C1B9"/>
<accession>A0A0D0C1B9</accession>
<dbReference type="HOGENOM" id="CLU_2905687_0_0_1"/>
<organism evidence="1 2">
    <name type="scientific">Suillus luteus UH-Slu-Lm8-n1</name>
    <dbReference type="NCBI Taxonomy" id="930992"/>
    <lineage>
        <taxon>Eukaryota</taxon>
        <taxon>Fungi</taxon>
        <taxon>Dikarya</taxon>
        <taxon>Basidiomycota</taxon>
        <taxon>Agaricomycotina</taxon>
        <taxon>Agaricomycetes</taxon>
        <taxon>Agaricomycetidae</taxon>
        <taxon>Boletales</taxon>
        <taxon>Suillineae</taxon>
        <taxon>Suillaceae</taxon>
        <taxon>Suillus</taxon>
    </lineage>
</organism>
<proteinExistence type="predicted"/>
<name>A0A0D0C1B9_9AGAM</name>
<reference evidence="1 2" key="1">
    <citation type="submission" date="2014-04" db="EMBL/GenBank/DDBJ databases">
        <authorList>
            <consortium name="DOE Joint Genome Institute"/>
            <person name="Kuo A."/>
            <person name="Ruytinx J."/>
            <person name="Rineau F."/>
            <person name="Colpaert J."/>
            <person name="Kohler A."/>
            <person name="Nagy L.G."/>
            <person name="Floudas D."/>
            <person name="Copeland A."/>
            <person name="Barry K.W."/>
            <person name="Cichocki N."/>
            <person name="Veneault-Fourrey C."/>
            <person name="LaButti K."/>
            <person name="Lindquist E.A."/>
            <person name="Lipzen A."/>
            <person name="Lundell T."/>
            <person name="Morin E."/>
            <person name="Murat C."/>
            <person name="Sun H."/>
            <person name="Tunlid A."/>
            <person name="Henrissat B."/>
            <person name="Grigoriev I.V."/>
            <person name="Hibbett D.S."/>
            <person name="Martin F."/>
            <person name="Nordberg H.P."/>
            <person name="Cantor M.N."/>
            <person name="Hua S.X."/>
        </authorList>
    </citation>
    <scope>NUCLEOTIDE SEQUENCE [LARGE SCALE GENOMIC DNA]</scope>
    <source>
        <strain evidence="1 2">UH-Slu-Lm8-n1</strain>
    </source>
</reference>
<dbReference type="Proteomes" id="UP000054485">
    <property type="component" value="Unassembled WGS sequence"/>
</dbReference>
<keyword evidence="2" id="KW-1185">Reference proteome</keyword>
<gene>
    <name evidence="1" type="ORF">CY34DRAFT_797846</name>
</gene>
<reference evidence="2" key="2">
    <citation type="submission" date="2015-01" db="EMBL/GenBank/DDBJ databases">
        <title>Evolutionary Origins and Diversification of the Mycorrhizal Mutualists.</title>
        <authorList>
            <consortium name="DOE Joint Genome Institute"/>
            <consortium name="Mycorrhizal Genomics Consortium"/>
            <person name="Kohler A."/>
            <person name="Kuo A."/>
            <person name="Nagy L.G."/>
            <person name="Floudas D."/>
            <person name="Copeland A."/>
            <person name="Barry K.W."/>
            <person name="Cichocki N."/>
            <person name="Veneault-Fourrey C."/>
            <person name="LaButti K."/>
            <person name="Lindquist E.A."/>
            <person name="Lipzen A."/>
            <person name="Lundell T."/>
            <person name="Morin E."/>
            <person name="Murat C."/>
            <person name="Riley R."/>
            <person name="Ohm R."/>
            <person name="Sun H."/>
            <person name="Tunlid A."/>
            <person name="Henrissat B."/>
            <person name="Grigoriev I.V."/>
            <person name="Hibbett D.S."/>
            <person name="Martin F."/>
        </authorList>
    </citation>
    <scope>NUCLEOTIDE SEQUENCE [LARGE SCALE GENOMIC DNA]</scope>
    <source>
        <strain evidence="2">UH-Slu-Lm8-n1</strain>
    </source>
</reference>
<dbReference type="AlphaFoldDB" id="A0A0D0C1B9"/>
<sequence>MATFAVLFHQIMREGSATSVEEAHDSLISAPYVISELIVSCGCNLLKFLFQNPVLFLHIGVR</sequence>